<reference evidence="2 3" key="1">
    <citation type="journal article" date="2023" name="J. Hered.">
        <title>Chromosome-level genome of the wood stork (Mycteria americana) provides insight into avian chromosome evolution.</title>
        <authorList>
            <person name="Flamio R. Jr."/>
            <person name="Ramstad K.M."/>
        </authorList>
    </citation>
    <scope>NUCLEOTIDE SEQUENCE [LARGE SCALE GENOMIC DNA]</scope>
    <source>
        <strain evidence="2">JAX WOST 10</strain>
    </source>
</reference>
<keyword evidence="1" id="KW-0732">Signal</keyword>
<proteinExistence type="predicted"/>
<protein>
    <submittedName>
        <fullName evidence="2">Uncharacterized protein</fullName>
    </submittedName>
</protein>
<organism evidence="2 3">
    <name type="scientific">Mycteria americana</name>
    <name type="common">Wood stork</name>
    <dbReference type="NCBI Taxonomy" id="33587"/>
    <lineage>
        <taxon>Eukaryota</taxon>
        <taxon>Metazoa</taxon>
        <taxon>Chordata</taxon>
        <taxon>Craniata</taxon>
        <taxon>Vertebrata</taxon>
        <taxon>Euteleostomi</taxon>
        <taxon>Archelosauria</taxon>
        <taxon>Archosauria</taxon>
        <taxon>Dinosauria</taxon>
        <taxon>Saurischia</taxon>
        <taxon>Theropoda</taxon>
        <taxon>Coelurosauria</taxon>
        <taxon>Aves</taxon>
        <taxon>Neognathae</taxon>
        <taxon>Neoaves</taxon>
        <taxon>Aequornithes</taxon>
        <taxon>Ciconiiformes</taxon>
        <taxon>Ciconiidae</taxon>
        <taxon>Mycteria</taxon>
    </lineage>
</organism>
<comment type="caution">
    <text evidence="2">The sequence shown here is derived from an EMBL/GenBank/DDBJ whole genome shotgun (WGS) entry which is preliminary data.</text>
</comment>
<name>A0AAN7NPK3_MYCAM</name>
<accession>A0AAN7NPK3</accession>
<evidence type="ECO:0000313" key="3">
    <source>
        <dbReference type="Proteomes" id="UP001333110"/>
    </source>
</evidence>
<feature type="chain" id="PRO_5042964216" evidence="1">
    <location>
        <begin position="24"/>
        <end position="67"/>
    </location>
</feature>
<evidence type="ECO:0000313" key="2">
    <source>
        <dbReference type="EMBL" id="KAK4819565.1"/>
    </source>
</evidence>
<gene>
    <name evidence="2" type="ORF">QYF61_007076</name>
</gene>
<dbReference type="Proteomes" id="UP001333110">
    <property type="component" value="Unassembled WGS sequence"/>
</dbReference>
<dbReference type="AlphaFoldDB" id="A0AAN7NPK3"/>
<keyword evidence="3" id="KW-1185">Reference proteome</keyword>
<dbReference type="EMBL" id="JAUNZN010000006">
    <property type="protein sequence ID" value="KAK4819565.1"/>
    <property type="molecule type" value="Genomic_DNA"/>
</dbReference>
<evidence type="ECO:0000256" key="1">
    <source>
        <dbReference type="SAM" id="SignalP"/>
    </source>
</evidence>
<feature type="signal peptide" evidence="1">
    <location>
        <begin position="1"/>
        <end position="23"/>
    </location>
</feature>
<sequence>MCTAFTFFYYLFAGAGLRGLVTSSTKSSWRPVTGSVPQGSIEGLILFNIFTNDLDDGADAVPSANLQ</sequence>